<dbReference type="Proteomes" id="UP001149165">
    <property type="component" value="Unassembled WGS sequence"/>
</dbReference>
<evidence type="ECO:0000313" key="2">
    <source>
        <dbReference type="EMBL" id="KAJ5113257.1"/>
    </source>
</evidence>
<reference evidence="2" key="2">
    <citation type="journal article" date="2023" name="IMA Fungus">
        <title>Comparative genomic study of the Penicillium genus elucidates a diverse pangenome and 15 lateral gene transfer events.</title>
        <authorList>
            <person name="Petersen C."/>
            <person name="Sorensen T."/>
            <person name="Nielsen M.R."/>
            <person name="Sondergaard T.E."/>
            <person name="Sorensen J.L."/>
            <person name="Fitzpatrick D.A."/>
            <person name="Frisvad J.C."/>
            <person name="Nielsen K.L."/>
        </authorList>
    </citation>
    <scope>NUCLEOTIDE SEQUENCE</scope>
    <source>
        <strain evidence="2">IBT 30069</strain>
    </source>
</reference>
<organism evidence="2 3">
    <name type="scientific">Penicillium angulare</name>
    <dbReference type="NCBI Taxonomy" id="116970"/>
    <lineage>
        <taxon>Eukaryota</taxon>
        <taxon>Fungi</taxon>
        <taxon>Dikarya</taxon>
        <taxon>Ascomycota</taxon>
        <taxon>Pezizomycotina</taxon>
        <taxon>Eurotiomycetes</taxon>
        <taxon>Eurotiomycetidae</taxon>
        <taxon>Eurotiales</taxon>
        <taxon>Aspergillaceae</taxon>
        <taxon>Penicillium</taxon>
    </lineage>
</organism>
<dbReference type="AlphaFoldDB" id="A0A9W9G8B3"/>
<reference evidence="2" key="1">
    <citation type="submission" date="2022-11" db="EMBL/GenBank/DDBJ databases">
        <authorList>
            <person name="Petersen C."/>
        </authorList>
    </citation>
    <scope>NUCLEOTIDE SEQUENCE</scope>
    <source>
        <strain evidence="2">IBT 30069</strain>
    </source>
</reference>
<protein>
    <submittedName>
        <fullName evidence="2">Uncharacterized protein</fullName>
    </submittedName>
</protein>
<comment type="caution">
    <text evidence="2">The sequence shown here is derived from an EMBL/GenBank/DDBJ whole genome shotgun (WGS) entry which is preliminary data.</text>
</comment>
<name>A0A9W9G8B3_9EURO</name>
<accession>A0A9W9G8B3</accession>
<dbReference type="OrthoDB" id="3259529at2759"/>
<sequence>MLAPNFHVNAPVPPDPVEKAPTYSPDEVPSCGGHGTLEILEVTRYLENHGVECCVVGISALIFYGAGRARDVCRFSPLPVLF</sequence>
<dbReference type="EMBL" id="JAPQKH010000002">
    <property type="protein sequence ID" value="KAJ5113257.1"/>
    <property type="molecule type" value="Genomic_DNA"/>
</dbReference>
<feature type="region of interest" description="Disordered" evidence="1">
    <location>
        <begin position="1"/>
        <end position="27"/>
    </location>
</feature>
<proteinExistence type="predicted"/>
<evidence type="ECO:0000313" key="3">
    <source>
        <dbReference type="Proteomes" id="UP001149165"/>
    </source>
</evidence>
<gene>
    <name evidence="2" type="ORF">N7456_001791</name>
</gene>
<keyword evidence="3" id="KW-1185">Reference proteome</keyword>
<evidence type="ECO:0000256" key="1">
    <source>
        <dbReference type="SAM" id="MobiDB-lite"/>
    </source>
</evidence>